<evidence type="ECO:0000256" key="2">
    <source>
        <dbReference type="ARBA" id="ARBA00022969"/>
    </source>
</evidence>
<dbReference type="InterPro" id="IPR037525">
    <property type="entry name" value="Velvet_dom"/>
</dbReference>
<gene>
    <name evidence="8" type="ORF">SUNI508_04015</name>
</gene>
<comment type="caution">
    <text evidence="8">The sequence shown here is derived from an EMBL/GenBank/DDBJ whole genome shotgun (WGS) entry which is preliminary data.</text>
</comment>
<keyword evidence="9" id="KW-1185">Reference proteome</keyword>
<evidence type="ECO:0000313" key="9">
    <source>
        <dbReference type="Proteomes" id="UP001408356"/>
    </source>
</evidence>
<feature type="compositionally biased region" description="Low complexity" evidence="6">
    <location>
        <begin position="23"/>
        <end position="32"/>
    </location>
</feature>
<dbReference type="Gene3D" id="2.60.40.3960">
    <property type="entry name" value="Velvet domain"/>
    <property type="match status" value="1"/>
</dbReference>
<evidence type="ECO:0000256" key="6">
    <source>
        <dbReference type="SAM" id="MobiDB-lite"/>
    </source>
</evidence>
<feature type="region of interest" description="Disordered" evidence="6">
    <location>
        <begin position="1"/>
        <end position="234"/>
    </location>
</feature>
<dbReference type="InterPro" id="IPR021740">
    <property type="entry name" value="Velvet"/>
</dbReference>
<protein>
    <recommendedName>
        <fullName evidence="7">Velvet domain-containing protein</fullName>
    </recommendedName>
</protein>
<name>A0ABR2V9L3_9PEZI</name>
<evidence type="ECO:0000256" key="1">
    <source>
        <dbReference type="ARBA" id="ARBA00004123"/>
    </source>
</evidence>
<keyword evidence="5" id="KW-0539">Nucleus</keyword>
<feature type="compositionally biased region" description="Basic and acidic residues" evidence="6">
    <location>
        <begin position="420"/>
        <end position="431"/>
    </location>
</feature>
<feature type="compositionally biased region" description="Polar residues" evidence="6">
    <location>
        <begin position="209"/>
        <end position="233"/>
    </location>
</feature>
<dbReference type="PANTHER" id="PTHR33572">
    <property type="entry name" value="SPORE DEVELOPMENT REGULATOR VOSA"/>
    <property type="match status" value="1"/>
</dbReference>
<evidence type="ECO:0000259" key="7">
    <source>
        <dbReference type="PROSITE" id="PS51821"/>
    </source>
</evidence>
<proteinExistence type="predicted"/>
<dbReference type="EMBL" id="JARVKF010000068">
    <property type="protein sequence ID" value="KAK9423534.1"/>
    <property type="molecule type" value="Genomic_DNA"/>
</dbReference>
<reference evidence="8 9" key="1">
    <citation type="journal article" date="2024" name="J. Plant Pathol.">
        <title>Sequence and assembly of the genome of Seiridium unicorne, isolate CBS 538.82, causal agent of cypress canker disease.</title>
        <authorList>
            <person name="Scali E."/>
            <person name="Rocca G.D."/>
            <person name="Danti R."/>
            <person name="Garbelotto M."/>
            <person name="Barberini S."/>
            <person name="Baroncelli R."/>
            <person name="Emiliani G."/>
        </authorList>
    </citation>
    <scope>NUCLEOTIDE SEQUENCE [LARGE SCALE GENOMIC DNA]</scope>
    <source>
        <strain evidence="8 9">BM-138-508</strain>
    </source>
</reference>
<dbReference type="PROSITE" id="PS51821">
    <property type="entry name" value="VELVET"/>
    <property type="match status" value="1"/>
</dbReference>
<feature type="compositionally biased region" description="Polar residues" evidence="6">
    <location>
        <begin position="89"/>
        <end position="104"/>
    </location>
</feature>
<dbReference type="Pfam" id="PF11754">
    <property type="entry name" value="Velvet"/>
    <property type="match status" value="2"/>
</dbReference>
<comment type="subcellular location">
    <subcellularLocation>
        <location evidence="1">Nucleus</location>
    </subcellularLocation>
</comment>
<feature type="region of interest" description="Disordered" evidence="6">
    <location>
        <begin position="417"/>
        <end position="458"/>
    </location>
</feature>
<evidence type="ECO:0000313" key="8">
    <source>
        <dbReference type="EMBL" id="KAK9423534.1"/>
    </source>
</evidence>
<keyword evidence="4" id="KW-0804">Transcription</keyword>
<accession>A0ABR2V9L3</accession>
<evidence type="ECO:0000256" key="5">
    <source>
        <dbReference type="ARBA" id="ARBA00023242"/>
    </source>
</evidence>
<evidence type="ECO:0000256" key="3">
    <source>
        <dbReference type="ARBA" id="ARBA00023015"/>
    </source>
</evidence>
<dbReference type="InterPro" id="IPR038491">
    <property type="entry name" value="Velvet_dom_sf"/>
</dbReference>
<feature type="compositionally biased region" description="Polar residues" evidence="6">
    <location>
        <begin position="174"/>
        <end position="193"/>
    </location>
</feature>
<keyword evidence="2" id="KW-0749">Sporulation</keyword>
<dbReference type="PANTHER" id="PTHR33572:SF17">
    <property type="entry name" value="SEXUAL DEVELOPMENT REGULATOR VELC"/>
    <property type="match status" value="1"/>
</dbReference>
<feature type="domain" description="Velvet" evidence="7">
    <location>
        <begin position="234"/>
        <end position="419"/>
    </location>
</feature>
<dbReference type="Proteomes" id="UP001408356">
    <property type="component" value="Unassembled WGS sequence"/>
</dbReference>
<feature type="compositionally biased region" description="Acidic residues" evidence="6">
    <location>
        <begin position="432"/>
        <end position="444"/>
    </location>
</feature>
<evidence type="ECO:0000256" key="4">
    <source>
        <dbReference type="ARBA" id="ARBA00023163"/>
    </source>
</evidence>
<organism evidence="8 9">
    <name type="scientific">Seiridium unicorne</name>
    <dbReference type="NCBI Taxonomy" id="138068"/>
    <lineage>
        <taxon>Eukaryota</taxon>
        <taxon>Fungi</taxon>
        <taxon>Dikarya</taxon>
        <taxon>Ascomycota</taxon>
        <taxon>Pezizomycotina</taxon>
        <taxon>Sordariomycetes</taxon>
        <taxon>Xylariomycetidae</taxon>
        <taxon>Amphisphaeriales</taxon>
        <taxon>Sporocadaceae</taxon>
        <taxon>Seiridium</taxon>
    </lineage>
</organism>
<feature type="compositionally biased region" description="Polar residues" evidence="6">
    <location>
        <begin position="50"/>
        <end position="81"/>
    </location>
</feature>
<keyword evidence="3" id="KW-0805">Transcription regulation</keyword>
<sequence>MSEPLNSWAPQPARPRYYPQELPGPGLRLPPLSSAVVGRHSSEAPLPKTNDANDSRQAYQSQRGSYSAAPSNHHASSQSPVPTGGPYVTANSSPGYPENISNRPSPAYPPAMQSRAEGSPELQRGYVPARGQPSYQGHQYQPQPPVRPGYEQRPGLPQSSGLQLNRPMPLVTNRGPQTEQSLPSLPSPNQAASPRSDVRPPERMRISDLLSNEQESSSRNQPQARTTPLQSPATPAIRFQYTANIRQQPFAARSCGFGERDRRVIDPPPIVELKIDDPRATPEEVRDGLRVPFAVMHCTIWNEAGDQDISFMPEEYRQQRRLMGTTVSSPFNGRDERGIEGCFFCFPDLSVRTAGAFRLKFVLVMVDPMVNFIGTRHPVRAQAMSNVFTVYSAKDFPGMQASTPLTKKLKEQGCLISIKKGNERGGRGGRDDSDDDDIDEEDGDAGGSTSARRKKQRK</sequence>
<feature type="compositionally biased region" description="Basic and acidic residues" evidence="6">
    <location>
        <begin position="196"/>
        <end position="206"/>
    </location>
</feature>